<keyword evidence="8" id="KW-1185">Reference proteome</keyword>
<proteinExistence type="inferred from homology"/>
<keyword evidence="4" id="KW-0804">Transcription</keyword>
<evidence type="ECO:0000259" key="5">
    <source>
        <dbReference type="Pfam" id="PF04542"/>
    </source>
</evidence>
<dbReference type="EMBL" id="JBHLYW010000009">
    <property type="protein sequence ID" value="MFC0078246.1"/>
    <property type="molecule type" value="Genomic_DNA"/>
</dbReference>
<dbReference type="InterPro" id="IPR013324">
    <property type="entry name" value="RNA_pol_sigma_r3/r4-like"/>
</dbReference>
<reference evidence="7 8" key="1">
    <citation type="submission" date="2024-09" db="EMBL/GenBank/DDBJ databases">
        <authorList>
            <person name="Sun Q."/>
            <person name="Mori K."/>
        </authorList>
    </citation>
    <scope>NUCLEOTIDE SEQUENCE [LARGE SCALE GENOMIC DNA]</scope>
    <source>
        <strain evidence="7 8">CGMCC 1.12926</strain>
    </source>
</reference>
<dbReference type="InterPro" id="IPR014327">
    <property type="entry name" value="RNA_pol_sigma70_bacteroid"/>
</dbReference>
<accession>A0ABV6BS18</accession>
<dbReference type="InterPro" id="IPR014284">
    <property type="entry name" value="RNA_pol_sigma-70_dom"/>
</dbReference>
<dbReference type="InterPro" id="IPR039425">
    <property type="entry name" value="RNA_pol_sigma-70-like"/>
</dbReference>
<gene>
    <name evidence="7" type="ORF">ACFFLS_14440</name>
</gene>
<feature type="domain" description="RNA polymerase sigma-70 region 2" evidence="5">
    <location>
        <begin position="26"/>
        <end position="91"/>
    </location>
</feature>
<dbReference type="Pfam" id="PF04542">
    <property type="entry name" value="Sigma70_r2"/>
    <property type="match status" value="1"/>
</dbReference>
<evidence type="ECO:0000259" key="6">
    <source>
        <dbReference type="Pfam" id="PF08281"/>
    </source>
</evidence>
<feature type="domain" description="RNA polymerase sigma factor 70 region 4 type 2" evidence="6">
    <location>
        <begin position="124"/>
        <end position="171"/>
    </location>
</feature>
<comment type="caution">
    <text evidence="7">The sequence shown here is derived from an EMBL/GenBank/DDBJ whole genome shotgun (WGS) entry which is preliminary data.</text>
</comment>
<comment type="similarity">
    <text evidence="1">Belongs to the sigma-70 factor family. ECF subfamily.</text>
</comment>
<dbReference type="SUPFAM" id="SSF88946">
    <property type="entry name" value="Sigma2 domain of RNA polymerase sigma factors"/>
    <property type="match status" value="1"/>
</dbReference>
<dbReference type="Gene3D" id="1.10.10.10">
    <property type="entry name" value="Winged helix-like DNA-binding domain superfamily/Winged helix DNA-binding domain"/>
    <property type="match status" value="1"/>
</dbReference>
<evidence type="ECO:0000256" key="2">
    <source>
        <dbReference type="ARBA" id="ARBA00023015"/>
    </source>
</evidence>
<dbReference type="NCBIfam" id="TIGR02937">
    <property type="entry name" value="sigma70-ECF"/>
    <property type="match status" value="1"/>
</dbReference>
<evidence type="ECO:0000313" key="8">
    <source>
        <dbReference type="Proteomes" id="UP001589734"/>
    </source>
</evidence>
<sequence length="202" mass="24111">MKNSYINKQLIEDFKNDSNQAFKEIYLAYYQDLCVYANSYTRDKQASEDLVQNILLRFWENRASFNVQQNIKSYLYKAVYNSFLDSVRKEKTLNKNLEDLRYSLLSSINEEDPETIDERIAVLKSEIERLPKRCKEIFILNKYESLKYQQIAEKLNISINTVENQIGKAYKILRTKLSDKNYLTMFLSLIFKGKKRFHISNF</sequence>
<dbReference type="Gene3D" id="1.10.1740.10">
    <property type="match status" value="1"/>
</dbReference>
<keyword evidence="2" id="KW-0805">Transcription regulation</keyword>
<name>A0ABV6BS18_9FLAO</name>
<evidence type="ECO:0000313" key="7">
    <source>
        <dbReference type="EMBL" id="MFC0078246.1"/>
    </source>
</evidence>
<evidence type="ECO:0000256" key="3">
    <source>
        <dbReference type="ARBA" id="ARBA00023082"/>
    </source>
</evidence>
<protein>
    <submittedName>
        <fullName evidence="7">RNA polymerase sigma factor</fullName>
    </submittedName>
</protein>
<dbReference type="InterPro" id="IPR007627">
    <property type="entry name" value="RNA_pol_sigma70_r2"/>
</dbReference>
<dbReference type="RefSeq" id="WP_379682289.1">
    <property type="nucleotide sequence ID" value="NZ_JBHLYW010000009.1"/>
</dbReference>
<organism evidence="7 8">
    <name type="scientific">Flavobacterium procerum</name>
    <dbReference type="NCBI Taxonomy" id="1455569"/>
    <lineage>
        <taxon>Bacteria</taxon>
        <taxon>Pseudomonadati</taxon>
        <taxon>Bacteroidota</taxon>
        <taxon>Flavobacteriia</taxon>
        <taxon>Flavobacteriales</taxon>
        <taxon>Flavobacteriaceae</taxon>
        <taxon>Flavobacterium</taxon>
    </lineage>
</organism>
<dbReference type="InterPro" id="IPR036388">
    <property type="entry name" value="WH-like_DNA-bd_sf"/>
</dbReference>
<dbReference type="NCBIfam" id="TIGR02985">
    <property type="entry name" value="Sig70_bacteroi1"/>
    <property type="match status" value="1"/>
</dbReference>
<dbReference type="InterPro" id="IPR013325">
    <property type="entry name" value="RNA_pol_sigma_r2"/>
</dbReference>
<dbReference type="Pfam" id="PF08281">
    <property type="entry name" value="Sigma70_r4_2"/>
    <property type="match status" value="1"/>
</dbReference>
<evidence type="ECO:0000256" key="4">
    <source>
        <dbReference type="ARBA" id="ARBA00023163"/>
    </source>
</evidence>
<dbReference type="Proteomes" id="UP001589734">
    <property type="component" value="Unassembled WGS sequence"/>
</dbReference>
<dbReference type="InterPro" id="IPR013249">
    <property type="entry name" value="RNA_pol_sigma70_r4_t2"/>
</dbReference>
<dbReference type="SUPFAM" id="SSF88659">
    <property type="entry name" value="Sigma3 and sigma4 domains of RNA polymerase sigma factors"/>
    <property type="match status" value="1"/>
</dbReference>
<dbReference type="PANTHER" id="PTHR43133">
    <property type="entry name" value="RNA POLYMERASE ECF-TYPE SIGMA FACTO"/>
    <property type="match status" value="1"/>
</dbReference>
<dbReference type="PANTHER" id="PTHR43133:SF46">
    <property type="entry name" value="RNA POLYMERASE SIGMA-70 FACTOR ECF SUBFAMILY"/>
    <property type="match status" value="1"/>
</dbReference>
<evidence type="ECO:0000256" key="1">
    <source>
        <dbReference type="ARBA" id="ARBA00010641"/>
    </source>
</evidence>
<keyword evidence="3" id="KW-0731">Sigma factor</keyword>